<dbReference type="Proteomes" id="UP000825935">
    <property type="component" value="Chromosome 5"/>
</dbReference>
<protein>
    <submittedName>
        <fullName evidence="1">Uncharacterized protein</fullName>
    </submittedName>
</protein>
<proteinExistence type="predicted"/>
<name>A0A8T2UWE0_CERRI</name>
<reference evidence="1" key="1">
    <citation type="submission" date="2021-08" db="EMBL/GenBank/DDBJ databases">
        <title>WGS assembly of Ceratopteris richardii.</title>
        <authorList>
            <person name="Marchant D.B."/>
            <person name="Chen G."/>
            <person name="Jenkins J."/>
            <person name="Shu S."/>
            <person name="Leebens-Mack J."/>
            <person name="Grimwood J."/>
            <person name="Schmutz J."/>
            <person name="Soltis P."/>
            <person name="Soltis D."/>
            <person name="Chen Z.-H."/>
        </authorList>
    </citation>
    <scope>NUCLEOTIDE SEQUENCE</scope>
    <source>
        <strain evidence="1">Whitten #5841</strain>
        <tissue evidence="1">Leaf</tissue>
    </source>
</reference>
<dbReference type="EMBL" id="CM035410">
    <property type="protein sequence ID" value="KAH7438043.1"/>
    <property type="molecule type" value="Genomic_DNA"/>
</dbReference>
<organism evidence="1 2">
    <name type="scientific">Ceratopteris richardii</name>
    <name type="common">Triangle waterfern</name>
    <dbReference type="NCBI Taxonomy" id="49495"/>
    <lineage>
        <taxon>Eukaryota</taxon>
        <taxon>Viridiplantae</taxon>
        <taxon>Streptophyta</taxon>
        <taxon>Embryophyta</taxon>
        <taxon>Tracheophyta</taxon>
        <taxon>Polypodiopsida</taxon>
        <taxon>Polypodiidae</taxon>
        <taxon>Polypodiales</taxon>
        <taxon>Pteridineae</taxon>
        <taxon>Pteridaceae</taxon>
        <taxon>Parkerioideae</taxon>
        <taxon>Ceratopteris</taxon>
    </lineage>
</organism>
<evidence type="ECO:0000313" key="1">
    <source>
        <dbReference type="EMBL" id="KAH7438043.1"/>
    </source>
</evidence>
<keyword evidence="2" id="KW-1185">Reference proteome</keyword>
<comment type="caution">
    <text evidence="1">The sequence shown here is derived from an EMBL/GenBank/DDBJ whole genome shotgun (WGS) entry which is preliminary data.</text>
</comment>
<dbReference type="AlphaFoldDB" id="A0A8T2UWE0"/>
<accession>A0A8T2UWE0</accession>
<evidence type="ECO:0000313" key="2">
    <source>
        <dbReference type="Proteomes" id="UP000825935"/>
    </source>
</evidence>
<gene>
    <name evidence="1" type="ORF">KP509_05G102700</name>
</gene>
<sequence length="122" mass="13170">MNNNLGFMMYAECPLLSASTIFSRSFLSASKIFTSAFSSAPIDSWFSPASTKQQDNSRLTMSLMYGFSSGSSVSRCSSHCPSLDARVPCLTRIGAYTDEASVTSEMHALMSSTCIIVDRSCS</sequence>